<proteinExistence type="predicted"/>
<evidence type="ECO:0000256" key="2">
    <source>
        <dbReference type="ARBA" id="ARBA00022525"/>
    </source>
</evidence>
<dbReference type="PRINTS" id="PR00313">
    <property type="entry name" value="CABNDNGRPT"/>
</dbReference>
<protein>
    <submittedName>
        <fullName evidence="3">Calcium-binding protein</fullName>
    </submittedName>
</protein>
<dbReference type="Gene3D" id="2.150.10.10">
    <property type="entry name" value="Serralysin-like metalloprotease, C-terminal"/>
    <property type="match status" value="2"/>
</dbReference>
<sequence length="351" mass="35027">MAIAPIAANDSFRVAPGVTLTGNLGINNGAGLDRDPDGTLLGWVAGLYDPASAGQGTNPGLGFVDGMLNFVTVIQSGYVTRPVWTTTTTLTTPAGGQVAVQTDGTFSYTPRAGFAGTDRFTYTLVDGEMKSATAVATIAVGAVAAAPQGTTLADRLTGTAGNDVIRALDGNDVVRGAGGRDTVYGGTGNDAVLGDAGTDLLMGESGNDRLDGGLDADRLLGGSGTDSLIGGAGNDVLDGGVALDRLTGGAGADTFVMVTTGVANEDIIADWGTGDRVGVSGRALGLRAGTPLADDYLVTQGTAASGHARLVESRDGLRLYLDADGDGATADRLLASFAAPVDLTEASVLLL</sequence>
<dbReference type="Pfam" id="PF17963">
    <property type="entry name" value="Big_9"/>
    <property type="match status" value="1"/>
</dbReference>
<dbReference type="EMBL" id="JBHSNA010000004">
    <property type="protein sequence ID" value="MFC5566131.1"/>
    <property type="molecule type" value="Genomic_DNA"/>
</dbReference>
<keyword evidence="2" id="KW-0964">Secreted</keyword>
<dbReference type="InterPro" id="IPR011049">
    <property type="entry name" value="Serralysin-like_metalloprot_C"/>
</dbReference>
<dbReference type="RefSeq" id="WP_209839015.1">
    <property type="nucleotide sequence ID" value="NZ_JAGGJP010000004.1"/>
</dbReference>
<dbReference type="Pfam" id="PF00353">
    <property type="entry name" value="HemolysinCabind"/>
    <property type="match status" value="3"/>
</dbReference>
<dbReference type="PANTHER" id="PTHR38340:SF1">
    <property type="entry name" value="S-LAYER PROTEIN"/>
    <property type="match status" value="1"/>
</dbReference>
<accession>A0ABW0SB53</accession>
<gene>
    <name evidence="3" type="ORF">ACFPOC_06815</name>
</gene>
<evidence type="ECO:0000313" key="3">
    <source>
        <dbReference type="EMBL" id="MFC5566131.1"/>
    </source>
</evidence>
<organism evidence="3 4">
    <name type="scientific">Rubellimicrobium aerolatum</name>
    <dbReference type="NCBI Taxonomy" id="490979"/>
    <lineage>
        <taxon>Bacteria</taxon>
        <taxon>Pseudomonadati</taxon>
        <taxon>Pseudomonadota</taxon>
        <taxon>Alphaproteobacteria</taxon>
        <taxon>Rhodobacterales</taxon>
        <taxon>Roseobacteraceae</taxon>
        <taxon>Rubellimicrobium</taxon>
    </lineage>
</organism>
<dbReference type="SUPFAM" id="SSF51120">
    <property type="entry name" value="beta-Roll"/>
    <property type="match status" value="2"/>
</dbReference>
<dbReference type="InterPro" id="IPR018511">
    <property type="entry name" value="Hemolysin-typ_Ca-bd_CS"/>
</dbReference>
<dbReference type="Proteomes" id="UP001596056">
    <property type="component" value="Unassembled WGS sequence"/>
</dbReference>
<dbReference type="InterPro" id="IPR001343">
    <property type="entry name" value="Hemolysn_Ca-bd"/>
</dbReference>
<dbReference type="PANTHER" id="PTHR38340">
    <property type="entry name" value="S-LAYER PROTEIN"/>
    <property type="match status" value="1"/>
</dbReference>
<reference evidence="4" key="1">
    <citation type="journal article" date="2019" name="Int. J. Syst. Evol. Microbiol.">
        <title>The Global Catalogue of Microorganisms (GCM) 10K type strain sequencing project: providing services to taxonomists for standard genome sequencing and annotation.</title>
        <authorList>
            <consortium name="The Broad Institute Genomics Platform"/>
            <consortium name="The Broad Institute Genome Sequencing Center for Infectious Disease"/>
            <person name="Wu L."/>
            <person name="Ma J."/>
        </authorList>
    </citation>
    <scope>NUCLEOTIDE SEQUENCE [LARGE SCALE GENOMIC DNA]</scope>
    <source>
        <strain evidence="4">KACC 11588</strain>
    </source>
</reference>
<evidence type="ECO:0000256" key="1">
    <source>
        <dbReference type="ARBA" id="ARBA00004613"/>
    </source>
</evidence>
<evidence type="ECO:0000313" key="4">
    <source>
        <dbReference type="Proteomes" id="UP001596056"/>
    </source>
</evidence>
<name>A0ABW0SB53_9RHOB</name>
<keyword evidence="4" id="KW-1185">Reference proteome</keyword>
<comment type="subcellular location">
    <subcellularLocation>
        <location evidence="1">Secreted</location>
    </subcellularLocation>
</comment>
<dbReference type="InterPro" id="IPR050557">
    <property type="entry name" value="RTX_toxin/Mannuronan_C5-epim"/>
</dbReference>
<comment type="caution">
    <text evidence="3">The sequence shown here is derived from an EMBL/GenBank/DDBJ whole genome shotgun (WGS) entry which is preliminary data.</text>
</comment>
<dbReference type="PROSITE" id="PS00330">
    <property type="entry name" value="HEMOLYSIN_CALCIUM"/>
    <property type="match status" value="1"/>
</dbReference>